<reference evidence="1" key="1">
    <citation type="submission" date="2013-08" db="EMBL/GenBank/DDBJ databases">
        <authorList>
            <person name="Mendez C."/>
            <person name="Richter M."/>
            <person name="Ferrer M."/>
            <person name="Sanchez J."/>
        </authorList>
    </citation>
    <scope>NUCLEOTIDE SEQUENCE</scope>
</reference>
<sequence length="213" mass="23818">GVTLWAEQIEAESAPEIARALRTFQARYGVPLHLLRDGSPAFRKAMEEVFPGVSQGEDHWHFLDDLGPVVLPDYPALRDTLVKDHGLSRLAERSRTLPTKGKTIEEVERVWMRAVLEWVEAARDHTGGFPFRLAYLEVACRLEAVRRWAGQMVQGNGRRGILLPDMVELKLQVIRLLEREGVSWHRVRTGAEAGLLTELRRASAGGAGASEPP</sequence>
<dbReference type="AlphaFoldDB" id="T0ZC56"/>
<dbReference type="EMBL" id="AUZX01016146">
    <property type="protein sequence ID" value="EQD26559.1"/>
    <property type="molecule type" value="Genomic_DNA"/>
</dbReference>
<comment type="caution">
    <text evidence="1">The sequence shown here is derived from an EMBL/GenBank/DDBJ whole genome shotgun (WGS) entry which is preliminary data.</text>
</comment>
<evidence type="ECO:0008006" key="2">
    <source>
        <dbReference type="Google" id="ProtNLM"/>
    </source>
</evidence>
<feature type="non-terminal residue" evidence="1">
    <location>
        <position position="1"/>
    </location>
</feature>
<evidence type="ECO:0000313" key="1">
    <source>
        <dbReference type="EMBL" id="EQD26559.1"/>
    </source>
</evidence>
<gene>
    <name evidence="1" type="ORF">B1A_21844</name>
</gene>
<protein>
    <recommendedName>
        <fullName evidence="2">Transposase</fullName>
    </recommendedName>
</protein>
<accession>T0ZC56</accession>
<feature type="non-terminal residue" evidence="1">
    <location>
        <position position="213"/>
    </location>
</feature>
<reference evidence="1" key="2">
    <citation type="journal article" date="2014" name="ISME J.">
        <title>Microbial stratification in low pH oxic and suboxic macroscopic growths along an acid mine drainage.</title>
        <authorList>
            <person name="Mendez-Garcia C."/>
            <person name="Mesa V."/>
            <person name="Sprenger R.R."/>
            <person name="Richter M."/>
            <person name="Diez M.S."/>
            <person name="Solano J."/>
            <person name="Bargiela R."/>
            <person name="Golyshina O.V."/>
            <person name="Manteca A."/>
            <person name="Ramos J.L."/>
            <person name="Gallego J.R."/>
            <person name="Llorente I."/>
            <person name="Martins Dos Santos V.A."/>
            <person name="Jensen O.N."/>
            <person name="Pelaez A.I."/>
            <person name="Sanchez J."/>
            <person name="Ferrer M."/>
        </authorList>
    </citation>
    <scope>NUCLEOTIDE SEQUENCE</scope>
</reference>
<organism evidence="1">
    <name type="scientific">mine drainage metagenome</name>
    <dbReference type="NCBI Taxonomy" id="410659"/>
    <lineage>
        <taxon>unclassified sequences</taxon>
        <taxon>metagenomes</taxon>
        <taxon>ecological metagenomes</taxon>
    </lineage>
</organism>
<name>T0ZC56_9ZZZZ</name>
<proteinExistence type="predicted"/>